<organism evidence="1 2">
    <name type="scientific">Entomophthora muscae</name>
    <dbReference type="NCBI Taxonomy" id="34485"/>
    <lineage>
        <taxon>Eukaryota</taxon>
        <taxon>Fungi</taxon>
        <taxon>Fungi incertae sedis</taxon>
        <taxon>Zoopagomycota</taxon>
        <taxon>Entomophthoromycotina</taxon>
        <taxon>Entomophthoromycetes</taxon>
        <taxon>Entomophthorales</taxon>
        <taxon>Entomophthoraceae</taxon>
        <taxon>Entomophthora</taxon>
    </lineage>
</organism>
<comment type="caution">
    <text evidence="1">The sequence shown here is derived from an EMBL/GenBank/DDBJ whole genome shotgun (WGS) entry which is preliminary data.</text>
</comment>
<evidence type="ECO:0000313" key="1">
    <source>
        <dbReference type="EMBL" id="KAJ9070459.1"/>
    </source>
</evidence>
<sequence>MFARATSFALRGLRSSLKTPVRGLATRSSIQASHKFSTAFLGAAAVGTCAYLYTLSPNQLIQNEAAPLSGIKGTNSERTFIAVKPDGVQRGLVGEIISRFEKRGYKLVAMKVIVPSKALAKEHYADLSTKPFFGGLVEYMTNGQAPVVAMVWEGLDVIKQGRAMIGATNPLDANAGSIRGDHCISVGRNIIHGSDSYESATKEISLWFGKPGEIVNWTSALGGWIFANN</sequence>
<gene>
    <name evidence="1" type="primary">ndk1_1</name>
    <name evidence="1" type="ORF">DSO57_1007919</name>
</gene>
<dbReference type="Proteomes" id="UP001165960">
    <property type="component" value="Unassembled WGS sequence"/>
</dbReference>
<evidence type="ECO:0000313" key="2">
    <source>
        <dbReference type="Proteomes" id="UP001165960"/>
    </source>
</evidence>
<protein>
    <submittedName>
        <fullName evidence="1">Nucleoside diphosphate kinase Ndk1</fullName>
        <ecNumber evidence="1">2.7.4.6</ecNumber>
    </submittedName>
</protein>
<keyword evidence="1" id="KW-0418">Kinase</keyword>
<accession>A0ACC2T725</accession>
<name>A0ACC2T725_9FUNG</name>
<reference evidence="1" key="1">
    <citation type="submission" date="2022-04" db="EMBL/GenBank/DDBJ databases">
        <title>Genome of the entomopathogenic fungus Entomophthora muscae.</title>
        <authorList>
            <person name="Elya C."/>
            <person name="Lovett B.R."/>
            <person name="Lee E."/>
            <person name="Macias A.M."/>
            <person name="Hajek A.E."/>
            <person name="De Bivort B.L."/>
            <person name="Kasson M.T."/>
            <person name="De Fine Licht H.H."/>
            <person name="Stajich J.E."/>
        </authorList>
    </citation>
    <scope>NUCLEOTIDE SEQUENCE</scope>
    <source>
        <strain evidence="1">Berkeley</strain>
    </source>
</reference>
<keyword evidence="1" id="KW-0808">Transferase</keyword>
<dbReference type="EC" id="2.7.4.6" evidence="1"/>
<keyword evidence="2" id="KW-1185">Reference proteome</keyword>
<proteinExistence type="predicted"/>
<dbReference type="EMBL" id="QTSX02003574">
    <property type="protein sequence ID" value="KAJ9070459.1"/>
    <property type="molecule type" value="Genomic_DNA"/>
</dbReference>